<organism evidence="10 11">
    <name type="scientific">Crassostrea virginica</name>
    <name type="common">Eastern oyster</name>
    <dbReference type="NCBI Taxonomy" id="6565"/>
    <lineage>
        <taxon>Eukaryota</taxon>
        <taxon>Metazoa</taxon>
        <taxon>Spiralia</taxon>
        <taxon>Lophotrochozoa</taxon>
        <taxon>Mollusca</taxon>
        <taxon>Bivalvia</taxon>
        <taxon>Autobranchia</taxon>
        <taxon>Pteriomorphia</taxon>
        <taxon>Ostreida</taxon>
        <taxon>Ostreoidea</taxon>
        <taxon>Ostreidae</taxon>
        <taxon>Crassostrea</taxon>
    </lineage>
</organism>
<keyword evidence="4 6" id="KW-0371">Homeobox</keyword>
<dbReference type="SMART" id="SM00389">
    <property type="entry name" value="HOX"/>
    <property type="match status" value="1"/>
</dbReference>
<evidence type="ECO:0000256" key="8">
    <source>
        <dbReference type="SAM" id="MobiDB-lite"/>
    </source>
</evidence>
<dbReference type="OrthoDB" id="6159439at2759"/>
<keyword evidence="2" id="KW-0217">Developmental protein</keyword>
<dbReference type="KEGG" id="cvn:111111247"/>
<evidence type="ECO:0000256" key="1">
    <source>
        <dbReference type="ARBA" id="ARBA00004123"/>
    </source>
</evidence>
<evidence type="ECO:0000259" key="9">
    <source>
        <dbReference type="PROSITE" id="PS50071"/>
    </source>
</evidence>
<gene>
    <name evidence="11" type="primary">LOC111111247</name>
</gene>
<dbReference type="PANTHER" id="PTHR24329:SF543">
    <property type="entry name" value="FI01017P-RELATED"/>
    <property type="match status" value="1"/>
</dbReference>
<dbReference type="GO" id="GO:0000981">
    <property type="term" value="F:DNA-binding transcription factor activity, RNA polymerase II-specific"/>
    <property type="evidence" value="ECO:0007669"/>
    <property type="project" value="InterPro"/>
</dbReference>
<dbReference type="GO" id="GO:0005634">
    <property type="term" value="C:nucleus"/>
    <property type="evidence" value="ECO:0007669"/>
    <property type="project" value="UniProtKB-SubCell"/>
</dbReference>
<dbReference type="RefSeq" id="XP_022303815.1">
    <property type="nucleotide sequence ID" value="XM_022448107.1"/>
</dbReference>
<feature type="domain" description="Homeobox" evidence="9">
    <location>
        <begin position="87"/>
        <end position="147"/>
    </location>
</feature>
<feature type="DNA-binding region" description="Homeobox" evidence="6">
    <location>
        <begin position="89"/>
        <end position="148"/>
    </location>
</feature>
<dbReference type="PROSITE" id="PS50071">
    <property type="entry name" value="HOMEOBOX_2"/>
    <property type="match status" value="1"/>
</dbReference>
<comment type="subcellular location">
    <subcellularLocation>
        <location evidence="1 6 7">Nucleus</location>
    </subcellularLocation>
</comment>
<accession>A0A8B8BKF1</accession>
<dbReference type="FunFam" id="1.10.10.60:FF:000057">
    <property type="entry name" value="Short stature homeobox 2"/>
    <property type="match status" value="1"/>
</dbReference>
<feature type="region of interest" description="Disordered" evidence="8">
    <location>
        <begin position="51"/>
        <end position="79"/>
    </location>
</feature>
<feature type="compositionally biased region" description="Polar residues" evidence="8">
    <location>
        <begin position="57"/>
        <end position="79"/>
    </location>
</feature>
<dbReference type="InterPro" id="IPR050649">
    <property type="entry name" value="Paired_Homeobox_TFs"/>
</dbReference>
<evidence type="ECO:0000256" key="2">
    <source>
        <dbReference type="ARBA" id="ARBA00022473"/>
    </source>
</evidence>
<evidence type="ECO:0000256" key="6">
    <source>
        <dbReference type="PROSITE-ProRule" id="PRU00108"/>
    </source>
</evidence>
<evidence type="ECO:0000256" key="3">
    <source>
        <dbReference type="ARBA" id="ARBA00023125"/>
    </source>
</evidence>
<dbReference type="PANTHER" id="PTHR24329">
    <property type="entry name" value="HOMEOBOX PROTEIN ARISTALESS"/>
    <property type="match status" value="1"/>
</dbReference>
<evidence type="ECO:0000256" key="4">
    <source>
        <dbReference type="ARBA" id="ARBA00023155"/>
    </source>
</evidence>
<evidence type="ECO:0000313" key="10">
    <source>
        <dbReference type="Proteomes" id="UP000694844"/>
    </source>
</evidence>
<dbReference type="CDD" id="cd00086">
    <property type="entry name" value="homeodomain"/>
    <property type="match status" value="1"/>
</dbReference>
<dbReference type="GO" id="GO:0000977">
    <property type="term" value="F:RNA polymerase II transcription regulatory region sequence-specific DNA binding"/>
    <property type="evidence" value="ECO:0007669"/>
    <property type="project" value="TreeGrafter"/>
</dbReference>
<evidence type="ECO:0000256" key="7">
    <source>
        <dbReference type="RuleBase" id="RU000682"/>
    </source>
</evidence>
<dbReference type="Proteomes" id="UP000694844">
    <property type="component" value="Chromosome 9"/>
</dbReference>
<evidence type="ECO:0000313" key="11">
    <source>
        <dbReference type="RefSeq" id="XP_022303815.1"/>
    </source>
</evidence>
<dbReference type="Gene3D" id="1.10.10.60">
    <property type="entry name" value="Homeodomain-like"/>
    <property type="match status" value="1"/>
</dbReference>
<protein>
    <submittedName>
        <fullName evidence="11">Homeobox protein aristaless-like</fullName>
    </submittedName>
</protein>
<dbReference type="InterPro" id="IPR017970">
    <property type="entry name" value="Homeobox_CS"/>
</dbReference>
<keyword evidence="5 6" id="KW-0539">Nucleus</keyword>
<reference evidence="11" key="1">
    <citation type="submission" date="2025-08" db="UniProtKB">
        <authorList>
            <consortium name="RefSeq"/>
        </authorList>
    </citation>
    <scope>IDENTIFICATION</scope>
    <source>
        <tissue evidence="11">Whole sample</tissue>
    </source>
</reference>
<sequence>MEYDRNWRIGHKLHYKITIMDVCDKLGVKTANYLINSRNCSVHTPIVTSEISDETTGDNQKFSNVKRTNSAPQRPTTKNTAGLTFRASQRRFRTTFTKSQLHELERAFLQTHYPDVFQREMLAMRLDLTESRVQVWFQNRRAKWRKHIKMMNNSKNFKDTSVYNSSISPLPHNSYERLNNLEERRYNHSSRLHEPAVSLPCNHFDMKPRAYQHALPTDFGPHYETVLLPSQNEERNFTILH</sequence>
<dbReference type="SUPFAM" id="SSF46689">
    <property type="entry name" value="Homeodomain-like"/>
    <property type="match status" value="1"/>
</dbReference>
<dbReference type="AlphaFoldDB" id="A0A8B8BKF1"/>
<evidence type="ECO:0000256" key="5">
    <source>
        <dbReference type="ARBA" id="ARBA00023242"/>
    </source>
</evidence>
<dbReference type="InterPro" id="IPR009057">
    <property type="entry name" value="Homeodomain-like_sf"/>
</dbReference>
<proteinExistence type="predicted"/>
<name>A0A8B8BKF1_CRAVI</name>
<keyword evidence="3 6" id="KW-0238">DNA-binding</keyword>
<keyword evidence="10" id="KW-1185">Reference proteome</keyword>
<dbReference type="PROSITE" id="PS00027">
    <property type="entry name" value="HOMEOBOX_1"/>
    <property type="match status" value="1"/>
</dbReference>
<dbReference type="GeneID" id="111111247"/>
<dbReference type="InterPro" id="IPR001356">
    <property type="entry name" value="HD"/>
</dbReference>
<dbReference type="Pfam" id="PF00046">
    <property type="entry name" value="Homeodomain"/>
    <property type="match status" value="1"/>
</dbReference>